<accession>V4WC33</accession>
<dbReference type="NCBIfam" id="TIGR01484">
    <property type="entry name" value="HAD-SF-IIB"/>
    <property type="match status" value="1"/>
</dbReference>
<dbReference type="InterPro" id="IPR036412">
    <property type="entry name" value="HAD-like_sf"/>
</dbReference>
<evidence type="ECO:0000313" key="1">
    <source>
        <dbReference type="EMBL" id="ESR63984.1"/>
    </source>
</evidence>
<dbReference type="Gene3D" id="3.30.1240.10">
    <property type="match status" value="1"/>
</dbReference>
<dbReference type="EMBL" id="KI535697">
    <property type="protein sequence ID" value="ESR63984.1"/>
    <property type="molecule type" value="Genomic_DNA"/>
</dbReference>
<dbReference type="Pfam" id="PF08282">
    <property type="entry name" value="Hydrolase_3"/>
    <property type="match status" value="1"/>
</dbReference>
<dbReference type="GO" id="GO:0006364">
    <property type="term" value="P:rRNA processing"/>
    <property type="evidence" value="ECO:0007669"/>
    <property type="project" value="InterPro"/>
</dbReference>
<dbReference type="InterPro" id="IPR023214">
    <property type="entry name" value="HAD_sf"/>
</dbReference>
<dbReference type="InterPro" id="IPR006379">
    <property type="entry name" value="HAD-SF_hydro_IIB"/>
</dbReference>
<dbReference type="PANTHER" id="PTHR46986">
    <property type="entry name" value="ENDORIBONUCLEASE YBEY, CHLOROPLASTIC"/>
    <property type="match status" value="1"/>
</dbReference>
<evidence type="ECO:0000313" key="2">
    <source>
        <dbReference type="Proteomes" id="UP000030687"/>
    </source>
</evidence>
<name>V4WC33_CITCL</name>
<dbReference type="Gene3D" id="3.40.50.1000">
    <property type="entry name" value="HAD superfamily/HAD-like"/>
    <property type="match status" value="1"/>
</dbReference>
<evidence type="ECO:0008006" key="3">
    <source>
        <dbReference type="Google" id="ProtNLM"/>
    </source>
</evidence>
<feature type="non-terminal residue" evidence="1">
    <location>
        <position position="1"/>
    </location>
</feature>
<dbReference type="AlphaFoldDB" id="V4WC33"/>
<gene>
    <name evidence="1" type="ORF">CICLE_v100078031mg</name>
</gene>
<dbReference type="OMA" id="PARRNWG"/>
<reference evidence="1 2" key="1">
    <citation type="submission" date="2013-10" db="EMBL/GenBank/DDBJ databases">
        <authorList>
            <consortium name="International Citrus Genome Consortium"/>
            <person name="Jenkins J."/>
            <person name="Schmutz J."/>
            <person name="Prochnik S."/>
            <person name="Rokhsar D."/>
            <person name="Gmitter F."/>
            <person name="Ollitrault P."/>
            <person name="Machado M."/>
            <person name="Talon M."/>
            <person name="Wincker P."/>
            <person name="Jaillon O."/>
            <person name="Morgante M."/>
        </authorList>
    </citation>
    <scope>NUCLEOTIDE SEQUENCE</scope>
    <source>
        <strain evidence="2">cv. Clemenules</strain>
    </source>
</reference>
<keyword evidence="2" id="KW-1185">Reference proteome</keyword>
<dbReference type="STRING" id="85681.V4WC33"/>
<protein>
    <recommendedName>
        <fullName evidence="3">Haloacid dehalogenase-like hydrolase family protein</fullName>
    </recommendedName>
</protein>
<dbReference type="SUPFAM" id="SSF56784">
    <property type="entry name" value="HAD-like"/>
    <property type="match status" value="1"/>
</dbReference>
<dbReference type="InParanoid" id="V4WC33"/>
<organism evidence="1 2">
    <name type="scientific">Citrus clementina</name>
    <name type="common">Clementine</name>
    <name type="synonym">Citrus deliciosa x Citrus sinensis</name>
    <dbReference type="NCBI Taxonomy" id="85681"/>
    <lineage>
        <taxon>Eukaryota</taxon>
        <taxon>Viridiplantae</taxon>
        <taxon>Streptophyta</taxon>
        <taxon>Embryophyta</taxon>
        <taxon>Tracheophyta</taxon>
        <taxon>Spermatophyta</taxon>
        <taxon>Magnoliopsida</taxon>
        <taxon>eudicotyledons</taxon>
        <taxon>Gunneridae</taxon>
        <taxon>Pentapetalae</taxon>
        <taxon>rosids</taxon>
        <taxon>malvids</taxon>
        <taxon>Sapindales</taxon>
        <taxon>Rutaceae</taxon>
        <taxon>Aurantioideae</taxon>
        <taxon>Citrus</taxon>
    </lineage>
</organism>
<dbReference type="Proteomes" id="UP000030687">
    <property type="component" value="Unassembled WGS sequence"/>
</dbReference>
<dbReference type="eggNOG" id="ENOG502QUN8">
    <property type="taxonomic scope" value="Eukaryota"/>
</dbReference>
<dbReference type="InterPro" id="IPR002036">
    <property type="entry name" value="YbeY"/>
</dbReference>
<dbReference type="PANTHER" id="PTHR46986:SF1">
    <property type="entry name" value="ENDORIBONUCLEASE YBEY, CHLOROPLASTIC"/>
    <property type="match status" value="1"/>
</dbReference>
<dbReference type="GO" id="GO:0004222">
    <property type="term" value="F:metalloendopeptidase activity"/>
    <property type="evidence" value="ECO:0007669"/>
    <property type="project" value="InterPro"/>
</dbReference>
<proteinExistence type="predicted"/>
<sequence length="230" mass="25119">TRPAVISALKKVDLVGRDGIISEFAPGVFIQGLLVHGRQGREIFRRNLDRDFCREAYQYSWEHKVPLIAFSGDRCLTLFDHPLVDSLHTTYHEPKAEIIPAIEDLLAAVDIQKLIFLDTAEGVATTIRPYWSEATKDRANVVQAIPDMLEIVPPGTSKGSGVKMLLDHLGVSTKEIMAIGDGENDVEMLELASLGIALSNGSEKAKAVANVIGASNDEDGVADAIYRYAF</sequence>
<dbReference type="PROSITE" id="PS01229">
    <property type="entry name" value="COF_2"/>
    <property type="match status" value="1"/>
</dbReference>
<dbReference type="Gramene" id="ESR63984">
    <property type="protein sequence ID" value="ESR63984"/>
    <property type="gene ID" value="CICLE_v100078031mg"/>
</dbReference>